<feature type="transmembrane region" description="Helical" evidence="11">
    <location>
        <begin position="969"/>
        <end position="989"/>
    </location>
</feature>
<dbReference type="GO" id="GO:0005783">
    <property type="term" value="C:endoplasmic reticulum"/>
    <property type="evidence" value="ECO:0007669"/>
    <property type="project" value="UniProtKB-SubCell"/>
</dbReference>
<dbReference type="CDD" id="cd03784">
    <property type="entry name" value="GT1_Gtf-like"/>
    <property type="match status" value="2"/>
</dbReference>
<dbReference type="FunCoup" id="A0A482XJX4">
    <property type="interactions" value="395"/>
</dbReference>
<evidence type="ECO:0000256" key="4">
    <source>
        <dbReference type="ARBA" id="ARBA00022679"/>
    </source>
</evidence>
<evidence type="ECO:0000256" key="1">
    <source>
        <dbReference type="ARBA" id="ARBA00004240"/>
    </source>
</evidence>
<evidence type="ECO:0000256" key="7">
    <source>
        <dbReference type="ARBA" id="ARBA00022989"/>
    </source>
</evidence>
<dbReference type="PROSITE" id="PS00375">
    <property type="entry name" value="UDPGT"/>
    <property type="match status" value="2"/>
</dbReference>
<evidence type="ECO:0000256" key="12">
    <source>
        <dbReference type="SAM" id="SignalP"/>
    </source>
</evidence>
<keyword evidence="5 11" id="KW-0812">Transmembrane</keyword>
<sequence>MKLFLVLAFITTGILSIASCESYNILAIVPIRTRSHFMVIEAVLKGLADKGHNLTVVNVNPQKTPIKNYHDIDVSQHPKHIVSNTTVDFIISNMRPIHKGLLFIWDFGFEKMCKNVFKDQQFQNLINTTQKFDLVLTEIFAYDCFAPFAYKLNVPLVSIVTSTALQWMNPRVGNPDNPSYIVNYASAFSPQMTFLERLVNFYFLIFAKIGYHFLSDNRGYEIAKQYFGDDLPHLSEIYQNTSLILVNSHFSINQARPFVPNVKEIAGIHLKEPKPLPEDMQILLDNAHNGVIIISFGSIVRMSSFPENVKFAFIKAFSSLNQLVVWKYEEELLTIPPNVVLRKWIPQFDILGHKNVKLLITHGGQSSCIESVYHGVPVIGIPMFADQPGNVMNLVNRGMAIHIDYFNITAESILHAIQTILNDKSFEENARKVSEIFKDRERTPMETAIYWIEYVIRYKGAPHLQTSANQLSVFQLYLLDIFAFLILMLATIVLVCFGFLVCLTFSDAANILAMIPFKGKSHFIVIQPLLEGLTGRGHNVTVVGPYPRDVPLHNYHDIDLSTEMGPQLLNRLRIDEINSNFRSPTQGYHWIWDICRSMCEIAYNSSKVQNLVKSEEKYDLLITEIFASDCFIPFAHKLRVPLVSIATFYPVSWLNPRVSNPDNPSYIANYALPFTDKMTFFERILNSIAFVYARLGYYYLSDSPSYEMAKTYFGSDSDMPQISEIAKETSLILVNNHHSISQVRPLVPNVIEIGGIHLRAPHPLPLDLQKLLDGSEKGVIVFSFGSVVRTASLPPAIIDEFIKAFAKIKLTVLWKFEGTIENLPPNVVTREWIPQCDVVAHPNVKLLITHGGLASTIEAVSNGVPIIGIPMFGDQPGNIQRIVEKGAGLKIDYSEINTDKVYRSIQQLLLNPKYKTNAKKLSRIFKDRELPPLETAIYWTEYVLRHGGAHHLKSGAQHLSWIELHCLDVLAFILLGFATVLVVAIKLFASLVKLIKKNHNFFSSH</sequence>
<comment type="similarity">
    <text evidence="2">Belongs to the UDP-glycosyltransferase family.</text>
</comment>
<dbReference type="EMBL" id="QKKF02008541">
    <property type="protein sequence ID" value="RZF45618.1"/>
    <property type="molecule type" value="Genomic_DNA"/>
</dbReference>
<evidence type="ECO:0000313" key="13">
    <source>
        <dbReference type="EMBL" id="RZF45618.1"/>
    </source>
</evidence>
<evidence type="ECO:0000256" key="3">
    <source>
        <dbReference type="ARBA" id="ARBA00022676"/>
    </source>
</evidence>
<keyword evidence="6" id="KW-0256">Endoplasmic reticulum</keyword>
<name>A0A482XJX4_LAOST</name>
<keyword evidence="3" id="KW-0328">Glycosyltransferase</keyword>
<feature type="chain" id="PRO_5019769158" description="UDP-glycosyltransferases domain-containing protein" evidence="12">
    <location>
        <begin position="21"/>
        <end position="1005"/>
    </location>
</feature>
<dbReference type="AlphaFoldDB" id="A0A482XJX4"/>
<dbReference type="InParanoid" id="A0A482XJX4"/>
<keyword evidence="8 11" id="KW-0472">Membrane</keyword>
<evidence type="ECO:0000256" key="8">
    <source>
        <dbReference type="ARBA" id="ARBA00023136"/>
    </source>
</evidence>
<dbReference type="Pfam" id="PF00201">
    <property type="entry name" value="UDPGT"/>
    <property type="match status" value="2"/>
</dbReference>
<dbReference type="GO" id="GO:0008194">
    <property type="term" value="F:UDP-glycosyltransferase activity"/>
    <property type="evidence" value="ECO:0007669"/>
    <property type="project" value="InterPro"/>
</dbReference>
<dbReference type="InterPro" id="IPR002213">
    <property type="entry name" value="UDP_glucos_trans"/>
</dbReference>
<keyword evidence="9" id="KW-0325">Glycoprotein</keyword>
<dbReference type="PANTHER" id="PTHR48043:SF145">
    <property type="entry name" value="FI06409P-RELATED"/>
    <property type="match status" value="1"/>
</dbReference>
<dbReference type="InterPro" id="IPR050271">
    <property type="entry name" value="UDP-glycosyltransferase"/>
</dbReference>
<evidence type="ECO:0000313" key="14">
    <source>
        <dbReference type="Proteomes" id="UP000291343"/>
    </source>
</evidence>
<evidence type="ECO:0000256" key="11">
    <source>
        <dbReference type="SAM" id="Phobius"/>
    </source>
</evidence>
<evidence type="ECO:0000256" key="2">
    <source>
        <dbReference type="ARBA" id="ARBA00009995"/>
    </source>
</evidence>
<evidence type="ECO:0000256" key="6">
    <source>
        <dbReference type="ARBA" id="ARBA00022824"/>
    </source>
</evidence>
<dbReference type="Gene3D" id="3.40.50.2000">
    <property type="entry name" value="Glycogen Phosphorylase B"/>
    <property type="match status" value="2"/>
</dbReference>
<proteinExistence type="inferred from homology"/>
<keyword evidence="7 11" id="KW-1133">Transmembrane helix</keyword>
<organism evidence="13 14">
    <name type="scientific">Laodelphax striatellus</name>
    <name type="common">Small brown planthopper</name>
    <name type="synonym">Delphax striatella</name>
    <dbReference type="NCBI Taxonomy" id="195883"/>
    <lineage>
        <taxon>Eukaryota</taxon>
        <taxon>Metazoa</taxon>
        <taxon>Ecdysozoa</taxon>
        <taxon>Arthropoda</taxon>
        <taxon>Hexapoda</taxon>
        <taxon>Insecta</taxon>
        <taxon>Pterygota</taxon>
        <taxon>Neoptera</taxon>
        <taxon>Paraneoptera</taxon>
        <taxon>Hemiptera</taxon>
        <taxon>Auchenorrhyncha</taxon>
        <taxon>Fulgoroidea</taxon>
        <taxon>Delphacidae</taxon>
        <taxon>Criomorphinae</taxon>
        <taxon>Laodelphax</taxon>
    </lineage>
</organism>
<gene>
    <name evidence="13" type="ORF">LSTR_LSTR010569</name>
</gene>
<dbReference type="FunFam" id="3.40.50.2000:FF:000050">
    <property type="entry name" value="UDP-glucuronosyltransferase"/>
    <property type="match status" value="2"/>
</dbReference>
<dbReference type="PANTHER" id="PTHR48043">
    <property type="entry name" value="EG:EG0003.4 PROTEIN-RELATED"/>
    <property type="match status" value="1"/>
</dbReference>
<keyword evidence="4" id="KW-0808">Transferase</keyword>
<dbReference type="SMR" id="A0A482XJX4"/>
<evidence type="ECO:0000256" key="9">
    <source>
        <dbReference type="ARBA" id="ARBA00023180"/>
    </source>
</evidence>
<keyword evidence="12" id="KW-0732">Signal</keyword>
<comment type="caution">
    <text evidence="13">The sequence shown here is derived from an EMBL/GenBank/DDBJ whole genome shotgun (WGS) entry which is preliminary data.</text>
</comment>
<evidence type="ECO:0008006" key="15">
    <source>
        <dbReference type="Google" id="ProtNLM"/>
    </source>
</evidence>
<comment type="subcellular location">
    <subcellularLocation>
        <location evidence="10">Endomembrane system</location>
        <topology evidence="10">Single-pass type I membrane protein</topology>
    </subcellularLocation>
    <subcellularLocation>
        <location evidence="1">Endoplasmic reticulum</location>
    </subcellularLocation>
</comment>
<feature type="signal peptide" evidence="12">
    <location>
        <begin position="1"/>
        <end position="20"/>
    </location>
</feature>
<reference evidence="13 14" key="1">
    <citation type="journal article" date="2017" name="Gigascience">
        <title>Genome sequence of the small brown planthopper, Laodelphax striatellus.</title>
        <authorList>
            <person name="Zhu J."/>
            <person name="Jiang F."/>
            <person name="Wang X."/>
            <person name="Yang P."/>
            <person name="Bao Y."/>
            <person name="Zhao W."/>
            <person name="Wang W."/>
            <person name="Lu H."/>
            <person name="Wang Q."/>
            <person name="Cui N."/>
            <person name="Li J."/>
            <person name="Chen X."/>
            <person name="Luo L."/>
            <person name="Yu J."/>
            <person name="Kang L."/>
            <person name="Cui F."/>
        </authorList>
    </citation>
    <scope>NUCLEOTIDE SEQUENCE [LARGE SCALE GENOMIC DNA]</scope>
    <source>
        <strain evidence="13">Lst14</strain>
    </source>
</reference>
<dbReference type="Proteomes" id="UP000291343">
    <property type="component" value="Unassembled WGS sequence"/>
</dbReference>
<dbReference type="InterPro" id="IPR035595">
    <property type="entry name" value="UDP_glycos_trans_CS"/>
</dbReference>
<protein>
    <recommendedName>
        <fullName evidence="15">UDP-glycosyltransferases domain-containing protein</fullName>
    </recommendedName>
</protein>
<dbReference type="STRING" id="195883.A0A482XJX4"/>
<accession>A0A482XJX4</accession>
<dbReference type="OrthoDB" id="5835829at2759"/>
<dbReference type="SUPFAM" id="SSF53756">
    <property type="entry name" value="UDP-Glycosyltransferase/glycogen phosphorylase"/>
    <property type="match status" value="2"/>
</dbReference>
<evidence type="ECO:0000256" key="5">
    <source>
        <dbReference type="ARBA" id="ARBA00022692"/>
    </source>
</evidence>
<keyword evidence="14" id="KW-1185">Reference proteome</keyword>
<dbReference type="PROSITE" id="PS51257">
    <property type="entry name" value="PROKAR_LIPOPROTEIN"/>
    <property type="match status" value="1"/>
</dbReference>
<evidence type="ECO:0000256" key="10">
    <source>
        <dbReference type="ARBA" id="ARBA00046288"/>
    </source>
</evidence>
<feature type="transmembrane region" description="Helical" evidence="11">
    <location>
        <begin position="476"/>
        <end position="505"/>
    </location>
</feature>